<keyword evidence="2" id="KW-1185">Reference proteome</keyword>
<comment type="caution">
    <text evidence="1">The sequence shown here is derived from an EMBL/GenBank/DDBJ whole genome shotgun (WGS) entry which is preliminary data.</text>
</comment>
<proteinExistence type="predicted"/>
<reference evidence="1 2" key="1">
    <citation type="submission" date="2021-04" db="EMBL/GenBank/DDBJ databases">
        <title>Whole genome sequence analysis of a thiophenic sulfur metabolizing bacteria.</title>
        <authorList>
            <person name="Akhtar N."/>
            <person name="Akram J."/>
            <person name="Aslam A."/>
        </authorList>
    </citation>
    <scope>NUCLEOTIDE SEQUENCE [LARGE SCALE GENOMIC DNA]</scope>
    <source>
        <strain evidence="1 2">3OW</strain>
    </source>
</reference>
<sequence>MHRTLSPLIDQAQGLDAADLSTAPVVQFVEMVRAARVAIHDLCEEETPDDIVDEMTTTLKVLIMTALRGHLGVIDTIDAVWRPRLVGYAKGERTTAPYVDIFTGQATSEPSYSSIPFPVALTSIDPGAGDIRQPTDPDDKTRLQAQFAAMWLTLWVAKWEKSYRPRLADAHGCTLDDILSPLIGDMVKMRDAVAHRDGVATKAVENATRLKWYREREVMQPTEANYRQLLQEFEVERTVLVSPPSASQSERVQVKGKVTRSRRAEYEELVADLGLKPDAALDQAIGDWVAARRKAAPT</sequence>
<organism evidence="1 2">
    <name type="scientific">Tsukamurella paurometabola</name>
    <name type="common">Corynebacterium paurometabolum</name>
    <dbReference type="NCBI Taxonomy" id="2061"/>
    <lineage>
        <taxon>Bacteria</taxon>
        <taxon>Bacillati</taxon>
        <taxon>Actinomycetota</taxon>
        <taxon>Actinomycetes</taxon>
        <taxon>Mycobacteriales</taxon>
        <taxon>Tsukamurellaceae</taxon>
        <taxon>Tsukamurella</taxon>
    </lineage>
</organism>
<evidence type="ECO:0000313" key="2">
    <source>
        <dbReference type="Proteomes" id="UP000676853"/>
    </source>
</evidence>
<accession>A0ABS5NEU3</accession>
<evidence type="ECO:0000313" key="1">
    <source>
        <dbReference type="EMBL" id="MBS4102789.1"/>
    </source>
</evidence>
<dbReference type="EMBL" id="JAGXOE010000041">
    <property type="protein sequence ID" value="MBS4102789.1"/>
    <property type="molecule type" value="Genomic_DNA"/>
</dbReference>
<name>A0ABS5NEU3_TSUPA</name>
<protein>
    <submittedName>
        <fullName evidence="1">Uncharacterized protein</fullName>
    </submittedName>
</protein>
<dbReference type="Proteomes" id="UP000676853">
    <property type="component" value="Unassembled WGS sequence"/>
</dbReference>
<dbReference type="RefSeq" id="WP_212554353.1">
    <property type="nucleotide sequence ID" value="NZ_JAGXOE010000041.1"/>
</dbReference>
<gene>
    <name evidence="1" type="ORF">KFZ73_16280</name>
</gene>